<dbReference type="Gene3D" id="3.30.2350.10">
    <property type="entry name" value="Pseudouridine synthase"/>
    <property type="match status" value="1"/>
</dbReference>
<evidence type="ECO:0000256" key="2">
    <source>
        <dbReference type="ARBA" id="ARBA00005642"/>
    </source>
</evidence>
<protein>
    <recommendedName>
        <fullName evidence="5">tRNA pseudouridine synthase B</fullName>
        <ecNumber evidence="5">5.4.99.25</ecNumber>
    </recommendedName>
    <alternativeName>
        <fullName evidence="5">tRNA pseudouridine(55) synthase</fullName>
        <shortName evidence="5">Psi55 synthase</shortName>
    </alternativeName>
    <alternativeName>
        <fullName evidence="5">tRNA pseudouridylate synthase</fullName>
    </alternativeName>
    <alternativeName>
        <fullName evidence="5">tRNA-uridine isomerase</fullName>
    </alternativeName>
</protein>
<evidence type="ECO:0000313" key="10">
    <source>
        <dbReference type="Proteomes" id="UP001574673"/>
    </source>
</evidence>
<evidence type="ECO:0000256" key="5">
    <source>
        <dbReference type="HAMAP-Rule" id="MF_01080"/>
    </source>
</evidence>
<dbReference type="InterPro" id="IPR032819">
    <property type="entry name" value="TruB_C"/>
</dbReference>
<dbReference type="InterPro" id="IPR036974">
    <property type="entry name" value="PUA_sf"/>
</dbReference>
<dbReference type="InterPro" id="IPR020103">
    <property type="entry name" value="PsdUridine_synth_cat_dom_sf"/>
</dbReference>
<dbReference type="GO" id="GO:0160148">
    <property type="term" value="F:tRNA pseudouridine(55) synthase activity"/>
    <property type="evidence" value="ECO:0007669"/>
    <property type="project" value="UniProtKB-EC"/>
</dbReference>
<gene>
    <name evidence="5 9" type="primary">truB</name>
    <name evidence="9" type="ORF">ABCS64_06085</name>
</gene>
<dbReference type="EC" id="5.4.99.25" evidence="5"/>
<dbReference type="Pfam" id="PF16198">
    <property type="entry name" value="TruB_C_2"/>
    <property type="match status" value="1"/>
</dbReference>
<dbReference type="CDD" id="cd02573">
    <property type="entry name" value="PseudoU_synth_EcTruB"/>
    <property type="match status" value="1"/>
</dbReference>
<keyword evidence="10" id="KW-1185">Reference proteome</keyword>
<evidence type="ECO:0000256" key="1">
    <source>
        <dbReference type="ARBA" id="ARBA00000385"/>
    </source>
</evidence>
<evidence type="ECO:0000259" key="6">
    <source>
        <dbReference type="Pfam" id="PF01509"/>
    </source>
</evidence>
<dbReference type="RefSeq" id="WP_418890987.1">
    <property type="nucleotide sequence ID" value="NZ_JBEUWX010000002.1"/>
</dbReference>
<evidence type="ECO:0000259" key="7">
    <source>
        <dbReference type="Pfam" id="PF09157"/>
    </source>
</evidence>
<proteinExistence type="inferred from homology"/>
<keyword evidence="4 5" id="KW-0413">Isomerase</keyword>
<dbReference type="HAMAP" id="MF_01080">
    <property type="entry name" value="TruB_bact"/>
    <property type="match status" value="1"/>
</dbReference>
<dbReference type="PANTHER" id="PTHR13767:SF2">
    <property type="entry name" value="PSEUDOURIDYLATE SYNTHASE TRUB1"/>
    <property type="match status" value="1"/>
</dbReference>
<dbReference type="NCBIfam" id="TIGR00431">
    <property type="entry name" value="TruB"/>
    <property type="match status" value="1"/>
</dbReference>
<dbReference type="Pfam" id="PF09157">
    <property type="entry name" value="TruB-C_2"/>
    <property type="match status" value="1"/>
</dbReference>
<dbReference type="SUPFAM" id="SSF55120">
    <property type="entry name" value="Pseudouridine synthase"/>
    <property type="match status" value="1"/>
</dbReference>
<comment type="similarity">
    <text evidence="2 5">Belongs to the pseudouridine synthase TruB family. Type 1 subfamily.</text>
</comment>
<feature type="domain" description="Pseudouridine synthase II N-terminal" evidence="6">
    <location>
        <begin position="36"/>
        <end position="183"/>
    </location>
</feature>
<dbReference type="Proteomes" id="UP001574673">
    <property type="component" value="Unassembled WGS sequence"/>
</dbReference>
<evidence type="ECO:0000256" key="3">
    <source>
        <dbReference type="ARBA" id="ARBA00022694"/>
    </source>
</evidence>
<dbReference type="InterPro" id="IPR014780">
    <property type="entry name" value="tRNA_psdUridine_synth_TruB"/>
</dbReference>
<feature type="domain" description="tRNA pseudouridine synthase II TruB subfamily 1 C-terminal" evidence="7">
    <location>
        <begin position="247"/>
        <end position="310"/>
    </location>
</feature>
<evidence type="ECO:0000259" key="8">
    <source>
        <dbReference type="Pfam" id="PF16198"/>
    </source>
</evidence>
<evidence type="ECO:0000313" key="9">
    <source>
        <dbReference type="EMBL" id="MFA9949890.1"/>
    </source>
</evidence>
<organism evidence="9 10">
    <name type="scientific">Dentiradicibacter hellwigii</name>
    <dbReference type="NCBI Taxonomy" id="3149053"/>
    <lineage>
        <taxon>Bacteria</taxon>
        <taxon>Pseudomonadati</taxon>
        <taxon>Pseudomonadota</taxon>
        <taxon>Betaproteobacteria</taxon>
        <taxon>Rhodocyclales</taxon>
        <taxon>Rhodocyclaceae</taxon>
        <taxon>Dentiradicibacter</taxon>
    </lineage>
</organism>
<evidence type="ECO:0000256" key="4">
    <source>
        <dbReference type="ARBA" id="ARBA00023235"/>
    </source>
</evidence>
<dbReference type="EMBL" id="JBEUWX010000002">
    <property type="protein sequence ID" value="MFA9949890.1"/>
    <property type="molecule type" value="Genomic_DNA"/>
</dbReference>
<feature type="active site" description="Nucleophile" evidence="5">
    <location>
        <position position="51"/>
    </location>
</feature>
<sequence length="317" mass="34473">MTATTRPARRWQRVDGVVLLDKPAGMTSNAALQAVRRLYAAAKGGHTGTLDPLATGLLPLCFGEATKFSADLLDAPKTYEANVLFGISTSTGDAEGEVLARRCVEFSQPELERALASFRGPIRQIPPMYSALKRNGRPLYELARQGVTVERAARTVTIHSLELLAFSGQRCKVRVVCSKGTYIRVLVEDIGKMLACGAHLTALRRTAVGDLTLNAAVPLSVLDSGGETVRRQALLPVDTLLQNLIPVSLDAPTAQRFLHGNPVTLSETKLRNALRGNDHYEKCRVYYHDTQLLGIGALDFNGQLKPVRLLAAEQKFS</sequence>
<reference evidence="10" key="1">
    <citation type="submission" date="2024-06" db="EMBL/GenBank/DDBJ databases">
        <title>Radixoralia hellwigii gen. nov., sp nov., isolated from a root canal in the human oral cavity.</title>
        <authorList>
            <person name="Bartsch S."/>
            <person name="Wittmer A."/>
            <person name="Schulz A.-K."/>
            <person name="Neumann-Schaal M."/>
            <person name="Wolf J."/>
            <person name="Gronow S."/>
            <person name="Tennert C."/>
            <person name="Haecker G."/>
            <person name="Cieplik F."/>
            <person name="Al-Ahmad A."/>
        </authorList>
    </citation>
    <scope>NUCLEOTIDE SEQUENCE [LARGE SCALE GENOMIC DNA]</scope>
    <source>
        <strain evidence="10">Wk13</strain>
    </source>
</reference>
<comment type="caution">
    <text evidence="9">The sequence shown here is derived from an EMBL/GenBank/DDBJ whole genome shotgun (WGS) entry which is preliminary data.</text>
</comment>
<feature type="domain" description="tRNA pseudouridylate synthase B C-terminal" evidence="8">
    <location>
        <begin position="184"/>
        <end position="242"/>
    </location>
</feature>
<dbReference type="PANTHER" id="PTHR13767">
    <property type="entry name" value="TRNA-PSEUDOURIDINE SYNTHASE"/>
    <property type="match status" value="1"/>
</dbReference>
<dbReference type="InterPro" id="IPR015240">
    <property type="entry name" value="tRNA_sdUridine_synth_fam1_C"/>
</dbReference>
<keyword evidence="3 5" id="KW-0819">tRNA processing</keyword>
<comment type="function">
    <text evidence="5">Responsible for synthesis of pseudouridine from uracil-55 in the psi GC loop of transfer RNAs.</text>
</comment>
<dbReference type="Pfam" id="PF01509">
    <property type="entry name" value="TruB_N"/>
    <property type="match status" value="1"/>
</dbReference>
<dbReference type="InterPro" id="IPR002501">
    <property type="entry name" value="PsdUridine_synth_N"/>
</dbReference>
<comment type="catalytic activity">
    <reaction evidence="1 5">
        <text>uridine(55) in tRNA = pseudouridine(55) in tRNA</text>
        <dbReference type="Rhea" id="RHEA:42532"/>
        <dbReference type="Rhea" id="RHEA-COMP:10101"/>
        <dbReference type="Rhea" id="RHEA-COMP:10102"/>
        <dbReference type="ChEBI" id="CHEBI:65314"/>
        <dbReference type="ChEBI" id="CHEBI:65315"/>
        <dbReference type="EC" id="5.4.99.25"/>
    </reaction>
</comment>
<dbReference type="Gene3D" id="2.30.130.10">
    <property type="entry name" value="PUA domain"/>
    <property type="match status" value="1"/>
</dbReference>
<accession>A0ABV4UFQ5</accession>
<name>A0ABV4UFQ5_9RHOO</name>